<dbReference type="CDD" id="cd07814">
    <property type="entry name" value="SRPBCC_CalC_Aha1-like"/>
    <property type="match status" value="1"/>
</dbReference>
<reference evidence="3" key="1">
    <citation type="submission" date="2021-03" db="EMBL/GenBank/DDBJ databases">
        <title>Acanthopleuribacteraceae sp. M133.</title>
        <authorList>
            <person name="Wang G."/>
        </authorList>
    </citation>
    <scope>NUCLEOTIDE SEQUENCE</scope>
    <source>
        <strain evidence="3">M133</strain>
    </source>
</reference>
<dbReference type="Proteomes" id="UP000663929">
    <property type="component" value="Chromosome"/>
</dbReference>
<comment type="similarity">
    <text evidence="1">Belongs to the AHA1 family.</text>
</comment>
<feature type="domain" description="Activator of Hsp90 ATPase homologue 1/2-like C-terminal" evidence="2">
    <location>
        <begin position="13"/>
        <end position="120"/>
    </location>
</feature>
<dbReference type="RefSeq" id="WP_237380162.1">
    <property type="nucleotide sequence ID" value="NZ_CP071793.1"/>
</dbReference>
<dbReference type="EMBL" id="CP071793">
    <property type="protein sequence ID" value="QTD50454.1"/>
    <property type="molecule type" value="Genomic_DNA"/>
</dbReference>
<evidence type="ECO:0000256" key="1">
    <source>
        <dbReference type="ARBA" id="ARBA00006817"/>
    </source>
</evidence>
<evidence type="ECO:0000313" key="3">
    <source>
        <dbReference type="EMBL" id="QTD50454.1"/>
    </source>
</evidence>
<name>A0A8A4TML7_SULCO</name>
<evidence type="ECO:0000313" key="4">
    <source>
        <dbReference type="Proteomes" id="UP000663929"/>
    </source>
</evidence>
<keyword evidence="4" id="KW-1185">Reference proteome</keyword>
<gene>
    <name evidence="3" type="ORF">J3U87_33135</name>
</gene>
<organism evidence="3 4">
    <name type="scientific">Sulfidibacter corallicola</name>
    <dbReference type="NCBI Taxonomy" id="2818388"/>
    <lineage>
        <taxon>Bacteria</taxon>
        <taxon>Pseudomonadati</taxon>
        <taxon>Acidobacteriota</taxon>
        <taxon>Holophagae</taxon>
        <taxon>Acanthopleuribacterales</taxon>
        <taxon>Acanthopleuribacteraceae</taxon>
        <taxon>Sulfidibacter</taxon>
    </lineage>
</organism>
<proteinExistence type="inferred from homology"/>
<protein>
    <submittedName>
        <fullName evidence="3">SRPBCC domain-containing protein</fullName>
    </submittedName>
</protein>
<dbReference type="Pfam" id="PF08327">
    <property type="entry name" value="AHSA1"/>
    <property type="match status" value="1"/>
</dbReference>
<dbReference type="SUPFAM" id="SSF55961">
    <property type="entry name" value="Bet v1-like"/>
    <property type="match status" value="1"/>
</dbReference>
<sequence>MSTEITREIFIEASPETVYPYLTEQDKASQWFGTITEMEGRPGGRFRVGAHEDLMVTGEFVETVPNRKVVFTWGGIEGLAGGESTVEITLRATDGGTHLTLRHYDLPNEKAAENFGQGWVVHAFPLLKLVAEGGSTEERCFRRVPTPRNPSGNGQVA</sequence>
<dbReference type="Gene3D" id="3.30.530.20">
    <property type="match status" value="1"/>
</dbReference>
<dbReference type="InterPro" id="IPR023393">
    <property type="entry name" value="START-like_dom_sf"/>
</dbReference>
<accession>A0A8A4TML7</accession>
<dbReference type="AlphaFoldDB" id="A0A8A4TML7"/>
<dbReference type="InterPro" id="IPR013538">
    <property type="entry name" value="ASHA1/2-like_C"/>
</dbReference>
<evidence type="ECO:0000259" key="2">
    <source>
        <dbReference type="Pfam" id="PF08327"/>
    </source>
</evidence>
<dbReference type="KEGG" id="scor:J3U87_33135"/>